<comment type="similarity">
    <text evidence="1 7">Belongs to the cytochrome P450 family.</text>
</comment>
<dbReference type="PRINTS" id="PR00359">
    <property type="entry name" value="BP450"/>
</dbReference>
<dbReference type="OrthoDB" id="4133219at2"/>
<dbReference type="RefSeq" id="WP_012887457.1">
    <property type="nucleotide sequence ID" value="NC_013595.1"/>
</dbReference>
<keyword evidence="2 7" id="KW-0349">Heme</keyword>
<dbReference type="KEGG" id="sro:Sros_0688"/>
<proteinExistence type="inferred from homology"/>
<gene>
    <name evidence="9" type="ordered locus">Sros_0688</name>
</gene>
<keyword evidence="3 7" id="KW-0479">Metal-binding</keyword>
<reference evidence="9 10" key="1">
    <citation type="journal article" date="2010" name="Stand. Genomic Sci.">
        <title>Complete genome sequence of Streptosporangium roseum type strain (NI 9100).</title>
        <authorList>
            <person name="Nolan M."/>
            <person name="Sikorski J."/>
            <person name="Jando M."/>
            <person name="Lucas S."/>
            <person name="Lapidus A."/>
            <person name="Glavina Del Rio T."/>
            <person name="Chen F."/>
            <person name="Tice H."/>
            <person name="Pitluck S."/>
            <person name="Cheng J.F."/>
            <person name="Chertkov O."/>
            <person name="Sims D."/>
            <person name="Meincke L."/>
            <person name="Brettin T."/>
            <person name="Han C."/>
            <person name="Detter J.C."/>
            <person name="Bruce D."/>
            <person name="Goodwin L."/>
            <person name="Land M."/>
            <person name="Hauser L."/>
            <person name="Chang Y.J."/>
            <person name="Jeffries C.D."/>
            <person name="Ivanova N."/>
            <person name="Mavromatis K."/>
            <person name="Mikhailova N."/>
            <person name="Chen A."/>
            <person name="Palaniappan K."/>
            <person name="Chain P."/>
            <person name="Rohde M."/>
            <person name="Goker M."/>
            <person name="Bristow J."/>
            <person name="Eisen J.A."/>
            <person name="Markowitz V."/>
            <person name="Hugenholtz P."/>
            <person name="Kyrpides N.C."/>
            <person name="Klenk H.P."/>
        </authorList>
    </citation>
    <scope>NUCLEOTIDE SEQUENCE [LARGE SCALE GENOMIC DNA]</scope>
    <source>
        <strain evidence="10">ATCC 12428 / DSM 43021 / JCM 3005 / NI 9100</strain>
    </source>
</reference>
<name>D2B4M5_STRRD</name>
<evidence type="ECO:0000256" key="3">
    <source>
        <dbReference type="ARBA" id="ARBA00022723"/>
    </source>
</evidence>
<dbReference type="PANTHER" id="PTHR46696:SF1">
    <property type="entry name" value="CYTOCHROME P450 YJIB-RELATED"/>
    <property type="match status" value="1"/>
</dbReference>
<dbReference type="EMBL" id="CP001814">
    <property type="protein sequence ID" value="ACZ83711.1"/>
    <property type="molecule type" value="Genomic_DNA"/>
</dbReference>
<evidence type="ECO:0000256" key="7">
    <source>
        <dbReference type="RuleBase" id="RU000461"/>
    </source>
</evidence>
<keyword evidence="6 7" id="KW-0503">Monooxygenase</keyword>
<dbReference type="AlphaFoldDB" id="D2B4M5"/>
<evidence type="ECO:0000256" key="4">
    <source>
        <dbReference type="ARBA" id="ARBA00023002"/>
    </source>
</evidence>
<feature type="region of interest" description="Disordered" evidence="8">
    <location>
        <begin position="1"/>
        <end position="94"/>
    </location>
</feature>
<dbReference type="Pfam" id="PF00067">
    <property type="entry name" value="p450"/>
    <property type="match status" value="1"/>
</dbReference>
<evidence type="ECO:0000256" key="6">
    <source>
        <dbReference type="ARBA" id="ARBA00023033"/>
    </source>
</evidence>
<dbReference type="Proteomes" id="UP000002029">
    <property type="component" value="Chromosome"/>
</dbReference>
<organism evidence="9 10">
    <name type="scientific">Streptosporangium roseum (strain ATCC 12428 / DSM 43021 / JCM 3005 / KCTC 9067 / NCIMB 10171 / NRRL 2505 / NI 9100)</name>
    <dbReference type="NCBI Taxonomy" id="479432"/>
    <lineage>
        <taxon>Bacteria</taxon>
        <taxon>Bacillati</taxon>
        <taxon>Actinomycetota</taxon>
        <taxon>Actinomycetes</taxon>
        <taxon>Streptosporangiales</taxon>
        <taxon>Streptosporangiaceae</taxon>
        <taxon>Streptosporangium</taxon>
    </lineage>
</organism>
<protein>
    <submittedName>
        <fullName evidence="9">Cytochrome P450-like protein</fullName>
    </submittedName>
</protein>
<dbReference type="Gene3D" id="1.10.630.10">
    <property type="entry name" value="Cytochrome P450"/>
    <property type="match status" value="1"/>
</dbReference>
<dbReference type="CDD" id="cd11031">
    <property type="entry name" value="Cyp158A-like"/>
    <property type="match status" value="1"/>
</dbReference>
<dbReference type="InterPro" id="IPR036396">
    <property type="entry name" value="Cyt_P450_sf"/>
</dbReference>
<dbReference type="PANTHER" id="PTHR46696">
    <property type="entry name" value="P450, PUTATIVE (EUROFUNG)-RELATED"/>
    <property type="match status" value="1"/>
</dbReference>
<dbReference type="STRING" id="479432.Sros_0688"/>
<evidence type="ECO:0000256" key="1">
    <source>
        <dbReference type="ARBA" id="ARBA00010617"/>
    </source>
</evidence>
<keyword evidence="4 7" id="KW-0560">Oxidoreductase</keyword>
<dbReference type="GO" id="GO:0005506">
    <property type="term" value="F:iron ion binding"/>
    <property type="evidence" value="ECO:0007669"/>
    <property type="project" value="InterPro"/>
</dbReference>
<keyword evidence="10" id="KW-1185">Reference proteome</keyword>
<dbReference type="GO" id="GO:0004497">
    <property type="term" value="F:monooxygenase activity"/>
    <property type="evidence" value="ECO:0007669"/>
    <property type="project" value="UniProtKB-KW"/>
</dbReference>
<dbReference type="HOGENOM" id="CLU_033716_1_1_11"/>
<dbReference type="PROSITE" id="PS00086">
    <property type="entry name" value="CYTOCHROME_P450"/>
    <property type="match status" value="1"/>
</dbReference>
<dbReference type="eggNOG" id="COG2124">
    <property type="taxonomic scope" value="Bacteria"/>
</dbReference>
<accession>D2B4M5</accession>
<dbReference type="InterPro" id="IPR002397">
    <property type="entry name" value="Cyt_P450_B"/>
</dbReference>
<evidence type="ECO:0000313" key="10">
    <source>
        <dbReference type="Proteomes" id="UP000002029"/>
    </source>
</evidence>
<dbReference type="GO" id="GO:0016705">
    <property type="term" value="F:oxidoreductase activity, acting on paired donors, with incorporation or reduction of molecular oxygen"/>
    <property type="evidence" value="ECO:0007669"/>
    <property type="project" value="InterPro"/>
</dbReference>
<evidence type="ECO:0000256" key="2">
    <source>
        <dbReference type="ARBA" id="ARBA00022617"/>
    </source>
</evidence>
<evidence type="ECO:0000256" key="5">
    <source>
        <dbReference type="ARBA" id="ARBA00023004"/>
    </source>
</evidence>
<evidence type="ECO:0000256" key="8">
    <source>
        <dbReference type="SAM" id="MobiDB-lite"/>
    </source>
</evidence>
<dbReference type="PRINTS" id="PR00385">
    <property type="entry name" value="P450"/>
</dbReference>
<sequence>MASTPCPFSFPFPDHPGLEPAAQYAELRQYTEPGRSAEPGRFAGPGQAAEPGQSADPVHSAEPGRSTGPGQSAELGQHTDPGRSAEPGRAPLVPVELPGGVPALLAHRHADACAVLTDPAFSREAATELRMTSRSKESLALNVVDPPVHTRRRQLVAHAFTTRQAGLARPVTERLAGELIGAMVRKGPPAELVADFALPLTMGVIGGILGVPAPEQRRLHPWVEAMMSTTAYSPEEIAAAHKGVHGYFAGLLDAATDGLPGELAEHVRQGTLGRDEAVHLVSGLFIAGYETTGNQLGMCVLALLRHPVLLKRLRSDPAATPQAVEELLRYTSLNAAGGVPHVALEDRPVGGTVVRAGQVVVPVTDGANRDPGVFDEPDLLDIDRPHNPHLSFGRGRHMCLGAGLARMELQVALDMLLAELPGLELAVPEDTLGWREGMYARGLLELPVRW</sequence>
<dbReference type="InterPro" id="IPR017972">
    <property type="entry name" value="Cyt_P450_CS"/>
</dbReference>
<dbReference type="SUPFAM" id="SSF48264">
    <property type="entry name" value="Cytochrome P450"/>
    <property type="match status" value="1"/>
</dbReference>
<evidence type="ECO:0000313" key="9">
    <source>
        <dbReference type="EMBL" id="ACZ83711.1"/>
    </source>
</evidence>
<dbReference type="InterPro" id="IPR001128">
    <property type="entry name" value="Cyt_P450"/>
</dbReference>
<dbReference type="GO" id="GO:0020037">
    <property type="term" value="F:heme binding"/>
    <property type="evidence" value="ECO:0007669"/>
    <property type="project" value="InterPro"/>
</dbReference>
<keyword evidence="5 7" id="KW-0408">Iron</keyword>
<dbReference type="FunFam" id="1.10.630.10:FF:000018">
    <property type="entry name" value="Cytochrome P450 monooxygenase"/>
    <property type="match status" value="1"/>
</dbReference>